<feature type="domain" description="Glycosyltransferase subfamily 4-like N-terminal" evidence="2">
    <location>
        <begin position="15"/>
        <end position="159"/>
    </location>
</feature>
<dbReference type="InterPro" id="IPR013216">
    <property type="entry name" value="Methyltransf_11"/>
</dbReference>
<dbReference type="PANTHER" id="PTHR45947">
    <property type="entry name" value="SULFOQUINOVOSYL TRANSFERASE SQD2"/>
    <property type="match status" value="1"/>
</dbReference>
<dbReference type="SUPFAM" id="SSF53756">
    <property type="entry name" value="UDP-Glycosyltransferase/glycogen phosphorylase"/>
    <property type="match status" value="1"/>
</dbReference>
<dbReference type="InterPro" id="IPR028098">
    <property type="entry name" value="Glyco_trans_4-like_N"/>
</dbReference>
<dbReference type="PANTHER" id="PTHR45947:SF3">
    <property type="entry name" value="SULFOQUINOVOSYL TRANSFERASE SQD2"/>
    <property type="match status" value="1"/>
</dbReference>
<comment type="caution">
    <text evidence="3">The sequence shown here is derived from an EMBL/GenBank/DDBJ whole genome shotgun (WGS) entry which is preliminary data.</text>
</comment>
<evidence type="ECO:0000313" key="4">
    <source>
        <dbReference type="Proteomes" id="UP000050509"/>
    </source>
</evidence>
<dbReference type="CDD" id="cd02440">
    <property type="entry name" value="AdoMet_MTases"/>
    <property type="match status" value="1"/>
</dbReference>
<dbReference type="InterPro" id="IPR050194">
    <property type="entry name" value="Glycosyltransferase_grp1"/>
</dbReference>
<dbReference type="GO" id="GO:0008757">
    <property type="term" value="F:S-adenosylmethionine-dependent methyltransferase activity"/>
    <property type="evidence" value="ECO:0007669"/>
    <property type="project" value="InterPro"/>
</dbReference>
<dbReference type="Gene3D" id="3.40.50.2000">
    <property type="entry name" value="Glycogen Phosphorylase B"/>
    <property type="match status" value="2"/>
</dbReference>
<name>A0A0P9HE64_9CHLR</name>
<dbReference type="CDD" id="cd03801">
    <property type="entry name" value="GT4_PimA-like"/>
    <property type="match status" value="1"/>
</dbReference>
<dbReference type="AlphaFoldDB" id="A0A0P9HE64"/>
<dbReference type="GO" id="GO:0016757">
    <property type="term" value="F:glycosyltransferase activity"/>
    <property type="evidence" value="ECO:0007669"/>
    <property type="project" value="TreeGrafter"/>
</dbReference>
<evidence type="ECO:0000259" key="2">
    <source>
        <dbReference type="Pfam" id="PF13579"/>
    </source>
</evidence>
<sequence length="706" mass="78311">MKILVTLTFYHPHWTGLTAYAKRIAEGLVARGHEVTVLTSQHSPELPLEEWVGGVRVVRLPFVARVSRTVLMPAFPSTAARLIAEHDIVHIHTPMPELLLVTSLARALGKPSIVTHQGDVVMPAGVMNQVIQRAMDTTMTMGMQLATRVVVHSGDYGRHSAFLAPITRKPDAIYPPVEMPAPQPEVIAAWKRELGLEGKRLIGFAGRFVEEKGFDFLLRAVPLVVEQVPDAHFVYAGETQVVYEPFFERWRHLLDKHQDAISILGLIRDPQKMANFYAMCDIFALPSRTDCFPSVQIEALMSGTPLVTADIPGAREVVQVTGLGRMVAPRDPQALADGIVALLNDPHPYQPTRERVQAVFSPARSLDEYEALMQQLVGEAQSGRKGRIDAARTQARNTLQAVSAGTMLTAPAVLSQQSAPAPSKLSPSDRATLERLLQNEADMAFRRRAMTLIDHLDLHDGDNILDCGCGMGVYMMMMSRLRNLNIVGVDGDVGRLEWAEREGVDARLSRVDIHTLPFADASFDKVLMTEVLEHIAEDRVAMREVFRVLKPGGTLALSVPHANYPVLWDPINKAIEALGLRPMRGPGPITGLWSNHWRLYTPETLRSVIAGAGFEIEALEEQTHYAFPLIHFIVYSIGKPLIELNLLPEKLRNSADRFRGERNSGSLLNPIILGVKAFRWADRRNDSLRGDEETFVNIVVKAKKPA</sequence>
<dbReference type="Pfam" id="PF08241">
    <property type="entry name" value="Methyltransf_11"/>
    <property type="match status" value="1"/>
</dbReference>
<dbReference type="Proteomes" id="UP000050509">
    <property type="component" value="Unassembled WGS sequence"/>
</dbReference>
<keyword evidence="3" id="KW-0808">Transferase</keyword>
<dbReference type="Gene3D" id="3.40.50.150">
    <property type="entry name" value="Vaccinia Virus protein VP39"/>
    <property type="match status" value="1"/>
</dbReference>
<reference evidence="3 4" key="1">
    <citation type="submission" date="2015-09" db="EMBL/GenBank/DDBJ databases">
        <title>Draft genome sequence of Kouleothrix aurantiaca JCM 19913.</title>
        <authorList>
            <person name="Hemp J."/>
        </authorList>
    </citation>
    <scope>NUCLEOTIDE SEQUENCE [LARGE SCALE GENOMIC DNA]</scope>
    <source>
        <strain evidence="3 4">COM-B</strain>
    </source>
</reference>
<feature type="domain" description="Methyltransferase type 11" evidence="1">
    <location>
        <begin position="465"/>
        <end position="556"/>
    </location>
</feature>
<dbReference type="EMBL" id="LJCR01000369">
    <property type="protein sequence ID" value="KPV53004.1"/>
    <property type="molecule type" value="Genomic_DNA"/>
</dbReference>
<gene>
    <name evidence="3" type="ORF">SE17_12140</name>
</gene>
<dbReference type="InterPro" id="IPR029063">
    <property type="entry name" value="SAM-dependent_MTases_sf"/>
</dbReference>
<accession>A0A0P9HE64</accession>
<dbReference type="Pfam" id="PF13692">
    <property type="entry name" value="Glyco_trans_1_4"/>
    <property type="match status" value="1"/>
</dbReference>
<keyword evidence="4" id="KW-1185">Reference proteome</keyword>
<dbReference type="Pfam" id="PF13579">
    <property type="entry name" value="Glyco_trans_4_4"/>
    <property type="match status" value="1"/>
</dbReference>
<protein>
    <submittedName>
        <fullName evidence="3">Glycosyl transferase family 1</fullName>
    </submittedName>
</protein>
<proteinExistence type="predicted"/>
<dbReference type="SUPFAM" id="SSF53335">
    <property type="entry name" value="S-adenosyl-L-methionine-dependent methyltransferases"/>
    <property type="match status" value="1"/>
</dbReference>
<evidence type="ECO:0000259" key="1">
    <source>
        <dbReference type="Pfam" id="PF08241"/>
    </source>
</evidence>
<evidence type="ECO:0000313" key="3">
    <source>
        <dbReference type="EMBL" id="KPV53004.1"/>
    </source>
</evidence>
<organism evidence="3 4">
    <name type="scientific">Kouleothrix aurantiaca</name>
    <dbReference type="NCBI Taxonomy" id="186479"/>
    <lineage>
        <taxon>Bacteria</taxon>
        <taxon>Bacillati</taxon>
        <taxon>Chloroflexota</taxon>
        <taxon>Chloroflexia</taxon>
        <taxon>Chloroflexales</taxon>
        <taxon>Roseiflexineae</taxon>
        <taxon>Roseiflexaceae</taxon>
        <taxon>Kouleothrix</taxon>
    </lineage>
</organism>